<name>A0A3B1DG11_9ZZZZ</name>
<dbReference type="Pfam" id="PF07876">
    <property type="entry name" value="Dabb"/>
    <property type="match status" value="1"/>
</dbReference>
<proteinExistence type="predicted"/>
<protein>
    <recommendedName>
        <fullName evidence="1">Stress-response A/B barrel domain-containing protein</fullName>
    </recommendedName>
</protein>
<evidence type="ECO:0000259" key="1">
    <source>
        <dbReference type="PROSITE" id="PS51502"/>
    </source>
</evidence>
<dbReference type="InterPro" id="IPR013097">
    <property type="entry name" value="Dabb"/>
</dbReference>
<dbReference type="InterPro" id="IPR011008">
    <property type="entry name" value="Dimeric_a/b-barrel"/>
</dbReference>
<dbReference type="Gene3D" id="3.30.70.100">
    <property type="match status" value="1"/>
</dbReference>
<dbReference type="PROSITE" id="PS51502">
    <property type="entry name" value="S_R_A_B_BARREL"/>
    <property type="match status" value="1"/>
</dbReference>
<evidence type="ECO:0000313" key="2">
    <source>
        <dbReference type="EMBL" id="VAX37801.1"/>
    </source>
</evidence>
<accession>A0A3B1DG11</accession>
<dbReference type="EMBL" id="UOGL01000141">
    <property type="protein sequence ID" value="VAX37801.1"/>
    <property type="molecule type" value="Genomic_DNA"/>
</dbReference>
<feature type="domain" description="Stress-response A/B barrel" evidence="1">
    <location>
        <begin position="3"/>
        <end position="99"/>
    </location>
</feature>
<dbReference type="SMART" id="SM00886">
    <property type="entry name" value="Dabb"/>
    <property type="match status" value="1"/>
</dbReference>
<gene>
    <name evidence="2" type="ORF">MNBD_PLANCTO02-3080</name>
</gene>
<organism evidence="2">
    <name type="scientific">hydrothermal vent metagenome</name>
    <dbReference type="NCBI Taxonomy" id="652676"/>
    <lineage>
        <taxon>unclassified sequences</taxon>
        <taxon>metagenomes</taxon>
        <taxon>ecological metagenomes</taxon>
    </lineage>
</organism>
<reference evidence="2" key="1">
    <citation type="submission" date="2018-06" db="EMBL/GenBank/DDBJ databases">
        <authorList>
            <person name="Zhirakovskaya E."/>
        </authorList>
    </citation>
    <scope>NUCLEOTIDE SEQUENCE</scope>
</reference>
<dbReference type="AlphaFoldDB" id="A0A3B1DG11"/>
<sequence>MSLVHNVFFVLNDDSTTAQDQLVASCHKYLRDHPGVTFFAAGKRTSDLCRPVNDQEFHVGLHVIFDTREAHDVYQTAPDHLQFIEENKATWKSVRVCDTDA</sequence>
<dbReference type="SUPFAM" id="SSF54909">
    <property type="entry name" value="Dimeric alpha+beta barrel"/>
    <property type="match status" value="1"/>
</dbReference>